<organism evidence="1 2">
    <name type="scientific">Arctium lappa</name>
    <name type="common">Greater burdock</name>
    <name type="synonym">Lappa major</name>
    <dbReference type="NCBI Taxonomy" id="4217"/>
    <lineage>
        <taxon>Eukaryota</taxon>
        <taxon>Viridiplantae</taxon>
        <taxon>Streptophyta</taxon>
        <taxon>Embryophyta</taxon>
        <taxon>Tracheophyta</taxon>
        <taxon>Spermatophyta</taxon>
        <taxon>Magnoliopsida</taxon>
        <taxon>eudicotyledons</taxon>
        <taxon>Gunneridae</taxon>
        <taxon>Pentapetalae</taxon>
        <taxon>asterids</taxon>
        <taxon>campanulids</taxon>
        <taxon>Asterales</taxon>
        <taxon>Asteraceae</taxon>
        <taxon>Carduoideae</taxon>
        <taxon>Cardueae</taxon>
        <taxon>Arctiinae</taxon>
        <taxon>Arctium</taxon>
    </lineage>
</organism>
<reference evidence="1 2" key="2">
    <citation type="journal article" date="2022" name="Mol. Ecol. Resour.">
        <title>The genomes of chicory, endive, great burdock and yacon provide insights into Asteraceae paleo-polyploidization history and plant inulin production.</title>
        <authorList>
            <person name="Fan W."/>
            <person name="Wang S."/>
            <person name="Wang H."/>
            <person name="Wang A."/>
            <person name="Jiang F."/>
            <person name="Liu H."/>
            <person name="Zhao H."/>
            <person name="Xu D."/>
            <person name="Zhang Y."/>
        </authorList>
    </citation>
    <scope>NUCLEOTIDE SEQUENCE [LARGE SCALE GENOMIC DNA]</scope>
    <source>
        <strain evidence="2">cv. Niubang</strain>
    </source>
</reference>
<dbReference type="Proteomes" id="UP001055879">
    <property type="component" value="Linkage Group LG13"/>
</dbReference>
<gene>
    <name evidence="1" type="ORF">L6452_36024</name>
</gene>
<evidence type="ECO:0000313" key="2">
    <source>
        <dbReference type="Proteomes" id="UP001055879"/>
    </source>
</evidence>
<protein>
    <submittedName>
        <fullName evidence="1">Uncharacterized protein</fullName>
    </submittedName>
</protein>
<dbReference type="EMBL" id="CM042059">
    <property type="protein sequence ID" value="KAI3681235.1"/>
    <property type="molecule type" value="Genomic_DNA"/>
</dbReference>
<sequence length="159" mass="17689">MGGGDSDSVVYLHGDLDFTIAEAQCLLNMNVFTQCVWCFLNIFDSCTPPVPPMKIGTRRRRKMVTCDPYVTVCLTGATVAWTRVKDNDVFGVELTDVASISAERIKSDELIDNWFSIIGPFGKPQNLTPQLGYISDLPLVMKTRKTINHTTARSQLLTI</sequence>
<keyword evidence="2" id="KW-1185">Reference proteome</keyword>
<accession>A0ACB8Y8R6</accession>
<evidence type="ECO:0000313" key="1">
    <source>
        <dbReference type="EMBL" id="KAI3681235.1"/>
    </source>
</evidence>
<reference evidence="2" key="1">
    <citation type="journal article" date="2022" name="Mol. Ecol. Resour.">
        <title>The genomes of chicory, endive, great burdock and yacon provide insights into Asteraceae palaeo-polyploidization history and plant inulin production.</title>
        <authorList>
            <person name="Fan W."/>
            <person name="Wang S."/>
            <person name="Wang H."/>
            <person name="Wang A."/>
            <person name="Jiang F."/>
            <person name="Liu H."/>
            <person name="Zhao H."/>
            <person name="Xu D."/>
            <person name="Zhang Y."/>
        </authorList>
    </citation>
    <scope>NUCLEOTIDE SEQUENCE [LARGE SCALE GENOMIC DNA]</scope>
    <source>
        <strain evidence="2">cv. Niubang</strain>
    </source>
</reference>
<comment type="caution">
    <text evidence="1">The sequence shown here is derived from an EMBL/GenBank/DDBJ whole genome shotgun (WGS) entry which is preliminary data.</text>
</comment>
<name>A0ACB8Y8R6_ARCLA</name>
<proteinExistence type="predicted"/>